<reference evidence="1 2" key="1">
    <citation type="submission" date="2016-04" db="EMBL/GenBank/DDBJ databases">
        <title>ATOL: Assembling a taxonomically balanced genome-scale reconstruction of the evolutionary history of the Enterobacteriaceae.</title>
        <authorList>
            <person name="Plunkett G.III."/>
            <person name="Neeno-Eckwall E.C."/>
            <person name="Glasner J.D."/>
            <person name="Perna N.T."/>
        </authorList>
    </citation>
    <scope>NUCLEOTIDE SEQUENCE [LARGE SCALE GENOMIC DNA]</scope>
    <source>
        <strain evidence="1 2">ATCC 35613</strain>
    </source>
</reference>
<protein>
    <recommendedName>
        <fullName evidence="3">Lipoprotein</fullName>
    </recommendedName>
</protein>
<dbReference type="OrthoDB" id="5955806at2"/>
<name>A0A1B7JJP3_9GAMM</name>
<sequence length="136" mass="15529">MKQTLFFLFLLLTGCVTTTESNVVLAGMPKNQVIKIEGIPDEQAIQDNYELLLYLNKIHPEFSNGKADYTFIFNKNQLIEYSVENISQKDKIQVTVRLTAKQRLMRWVEQLSLPVNPSATANCMIVDKQVNCSNTK</sequence>
<dbReference type="PATRIC" id="fig|1354272.4.peg.3654"/>
<comment type="caution">
    <text evidence="1">The sequence shown here is derived from an EMBL/GenBank/DDBJ whole genome shotgun (WGS) entry which is preliminary data.</text>
</comment>
<dbReference type="Proteomes" id="UP000078224">
    <property type="component" value="Unassembled WGS sequence"/>
</dbReference>
<accession>A0A1B7JJP3</accession>
<organism evidence="1 2">
    <name type="scientific">Providencia heimbachae ATCC 35613</name>
    <dbReference type="NCBI Taxonomy" id="1354272"/>
    <lineage>
        <taxon>Bacteria</taxon>
        <taxon>Pseudomonadati</taxon>
        <taxon>Pseudomonadota</taxon>
        <taxon>Gammaproteobacteria</taxon>
        <taxon>Enterobacterales</taxon>
        <taxon>Morganellaceae</taxon>
        <taxon>Providencia</taxon>
    </lineage>
</organism>
<dbReference type="EMBL" id="LXEW01000048">
    <property type="protein sequence ID" value="OAT48143.1"/>
    <property type="molecule type" value="Genomic_DNA"/>
</dbReference>
<dbReference type="AlphaFoldDB" id="A0A1B7JJP3"/>
<evidence type="ECO:0008006" key="3">
    <source>
        <dbReference type="Google" id="ProtNLM"/>
    </source>
</evidence>
<gene>
    <name evidence="1" type="ORF">M998_3577</name>
</gene>
<proteinExistence type="predicted"/>
<evidence type="ECO:0000313" key="1">
    <source>
        <dbReference type="EMBL" id="OAT48143.1"/>
    </source>
</evidence>
<keyword evidence="2" id="KW-1185">Reference proteome</keyword>
<dbReference type="RefSeq" id="WP_068910115.1">
    <property type="nucleotide sequence ID" value="NZ_LXEW01000048.1"/>
</dbReference>
<evidence type="ECO:0000313" key="2">
    <source>
        <dbReference type="Proteomes" id="UP000078224"/>
    </source>
</evidence>
<dbReference type="PROSITE" id="PS51257">
    <property type="entry name" value="PROKAR_LIPOPROTEIN"/>
    <property type="match status" value="1"/>
</dbReference>